<evidence type="ECO:0000313" key="7">
    <source>
        <dbReference type="Proteomes" id="UP000220527"/>
    </source>
</evidence>
<dbReference type="EMBL" id="NQWI01000051">
    <property type="protein sequence ID" value="PDW02824.1"/>
    <property type="molecule type" value="Genomic_DNA"/>
</dbReference>
<feature type="transmembrane region" description="Helical" evidence="5">
    <location>
        <begin position="314"/>
        <end position="338"/>
    </location>
</feature>
<feature type="transmembrane region" description="Helical" evidence="5">
    <location>
        <begin position="210"/>
        <end position="231"/>
    </location>
</feature>
<accession>A0A2A6RI67</accession>
<dbReference type="SUPFAM" id="SSF90123">
    <property type="entry name" value="ABC transporter transmembrane region"/>
    <property type="match status" value="1"/>
</dbReference>
<comment type="subcellular location">
    <subcellularLocation>
        <location evidence="1">Cell membrane</location>
        <topology evidence="1">Multi-pass membrane protein</topology>
    </subcellularLocation>
</comment>
<dbReference type="AlphaFoldDB" id="A0A2A6RI67"/>
<evidence type="ECO:0000256" key="2">
    <source>
        <dbReference type="ARBA" id="ARBA00022692"/>
    </source>
</evidence>
<feature type="transmembrane region" description="Helical" evidence="5">
    <location>
        <begin position="243"/>
        <end position="264"/>
    </location>
</feature>
<evidence type="ECO:0000313" key="6">
    <source>
        <dbReference type="EMBL" id="PDW02824.1"/>
    </source>
</evidence>
<name>A0A2A6RI67_9CHLR</name>
<dbReference type="InterPro" id="IPR036640">
    <property type="entry name" value="ABC1_TM_sf"/>
</dbReference>
<dbReference type="OrthoDB" id="9776369at2"/>
<dbReference type="GO" id="GO:0005524">
    <property type="term" value="F:ATP binding"/>
    <property type="evidence" value="ECO:0007669"/>
    <property type="project" value="InterPro"/>
</dbReference>
<dbReference type="Proteomes" id="UP000220527">
    <property type="component" value="Unassembled WGS sequence"/>
</dbReference>
<gene>
    <name evidence="6" type="ORF">CJ255_12145</name>
</gene>
<evidence type="ECO:0000256" key="4">
    <source>
        <dbReference type="ARBA" id="ARBA00023136"/>
    </source>
</evidence>
<organism evidence="6 7">
    <name type="scientific">Candidatus Viridilinea mediisalina</name>
    <dbReference type="NCBI Taxonomy" id="2024553"/>
    <lineage>
        <taxon>Bacteria</taxon>
        <taxon>Bacillati</taxon>
        <taxon>Chloroflexota</taxon>
        <taxon>Chloroflexia</taxon>
        <taxon>Chloroflexales</taxon>
        <taxon>Chloroflexineae</taxon>
        <taxon>Oscillochloridaceae</taxon>
        <taxon>Candidatus Viridilinea</taxon>
    </lineage>
</organism>
<feature type="non-terminal residue" evidence="6">
    <location>
        <position position="461"/>
    </location>
</feature>
<reference evidence="7" key="1">
    <citation type="submission" date="2017-08" db="EMBL/GenBank/DDBJ databases">
        <authorList>
            <person name="Grouzdev D.S."/>
            <person name="Gaisin V.A."/>
            <person name="Rysina M.S."/>
            <person name="Gorlenko V.M."/>
        </authorList>
    </citation>
    <scope>NUCLEOTIDE SEQUENCE [LARGE SCALE GENOMIC DNA]</scope>
    <source>
        <strain evidence="7">Kir15-3F</strain>
    </source>
</reference>
<protein>
    <submittedName>
        <fullName evidence="6">Uncharacterized protein</fullName>
    </submittedName>
</protein>
<feature type="transmembrane region" description="Helical" evidence="5">
    <location>
        <begin position="350"/>
        <end position="371"/>
    </location>
</feature>
<dbReference type="GO" id="GO:0005886">
    <property type="term" value="C:plasma membrane"/>
    <property type="evidence" value="ECO:0007669"/>
    <property type="project" value="UniProtKB-SubCell"/>
</dbReference>
<evidence type="ECO:0000256" key="5">
    <source>
        <dbReference type="SAM" id="Phobius"/>
    </source>
</evidence>
<keyword evidence="2 5" id="KW-0812">Transmembrane</keyword>
<proteinExistence type="predicted"/>
<sequence length="461" mass="50632">MTTSSQLHNYTNKPSKALDLAAVAWPSERLAEALEALARQVGLVQRTREVEVFVPTGSERGRWLDVVAARLGVEVEPVTATFDGLLELVRGSAPALLHLPASQPGQEQIVALVTCGRKAQLLGPDGRLVRVDPAQLAAALGADKEAPLQAQVERMLARANVPEERRAVAGRALVREYLAGEALAVGWLLRQPLAASMFDYARHLRLLKPMIVVGMLTLVVQLLTILTWALLGREALSGVFTWARISAWSLLLLSAIPVQIWLVFAQSKLELLLSASIKLRLLAGAFALNPDEVRHQGIGSFLGLVIDAETFDDLLGLGTLSVLNACAQLATAALVLFYGAAGLSHLGLLAFWFLLVVGLLLLMIYQTWLWFEVHRDMTNQLVETMVGHRTRLVQEDRTRWHEHEDRALARYLRASTQLDWTSSLIAALPRTWTIVALDMVHSYFTVWRYAACASGAARGVT</sequence>
<keyword evidence="3 5" id="KW-1133">Transmembrane helix</keyword>
<keyword evidence="7" id="KW-1185">Reference proteome</keyword>
<keyword evidence="4 5" id="KW-0472">Membrane</keyword>
<evidence type="ECO:0000256" key="1">
    <source>
        <dbReference type="ARBA" id="ARBA00004651"/>
    </source>
</evidence>
<comment type="caution">
    <text evidence="6">The sequence shown here is derived from an EMBL/GenBank/DDBJ whole genome shotgun (WGS) entry which is preliminary data.</text>
</comment>
<evidence type="ECO:0000256" key="3">
    <source>
        <dbReference type="ARBA" id="ARBA00022989"/>
    </source>
</evidence>